<reference evidence="2" key="1">
    <citation type="submission" date="2015-06" db="EMBL/GenBank/DDBJ databases">
        <title>Expansion of signal transduction pathways in fungi by whole-genome duplication.</title>
        <authorList>
            <consortium name="DOE Joint Genome Institute"/>
            <person name="Corrochano L.M."/>
            <person name="Kuo A."/>
            <person name="Marcet-Houben M."/>
            <person name="Polaino S."/>
            <person name="Salamov A."/>
            <person name="Villalobos J.M."/>
            <person name="Alvarez M.I."/>
            <person name="Avalos J."/>
            <person name="Benito E.P."/>
            <person name="Benoit I."/>
            <person name="Burger G."/>
            <person name="Camino L.P."/>
            <person name="Canovas D."/>
            <person name="Cerda-Olmedo E."/>
            <person name="Cheng J.-F."/>
            <person name="Dominguez A."/>
            <person name="Elias M."/>
            <person name="Eslava A.P."/>
            <person name="Glaser F."/>
            <person name="Grimwood J."/>
            <person name="Gutierrez G."/>
            <person name="Heitman J."/>
            <person name="Henrissat B."/>
            <person name="Iturriaga E.A."/>
            <person name="Lang B.F."/>
            <person name="Lavin J.L."/>
            <person name="Lee S."/>
            <person name="Li W."/>
            <person name="Lindquist E."/>
            <person name="Lopez-Garcia S."/>
            <person name="Luque E.M."/>
            <person name="Marcos A.T."/>
            <person name="Martin J."/>
            <person name="McCluskey K."/>
            <person name="Medina H.R."/>
            <person name="Miralles-Duran A."/>
            <person name="Miyazaki A."/>
            <person name="Munoz-Torres E."/>
            <person name="Oguiza J.A."/>
            <person name="Ohm R."/>
            <person name="Olmedo M."/>
            <person name="Orejas M."/>
            <person name="Ortiz-Castellanos L."/>
            <person name="Pisabarro A.G."/>
            <person name="Rodriguez-Romero J."/>
            <person name="Ruiz-Herrera J."/>
            <person name="Ruiz-Vazquez R."/>
            <person name="Sanz C."/>
            <person name="Schackwitz W."/>
            <person name="Schmutz J."/>
            <person name="Shahriari M."/>
            <person name="Shelest E."/>
            <person name="Silva-Franco F."/>
            <person name="Soanes D."/>
            <person name="Syed K."/>
            <person name="Tagua V.G."/>
            <person name="Talbot N.J."/>
            <person name="Thon M."/>
            <person name="De vries R.P."/>
            <person name="Wiebenga A."/>
            <person name="Yadav J.S."/>
            <person name="Braun E.L."/>
            <person name="Baker S."/>
            <person name="Garre V."/>
            <person name="Horwitz B."/>
            <person name="Torres-Martinez S."/>
            <person name="Idnurm A."/>
            <person name="Herrera-Estrella A."/>
            <person name="Gabaldon T."/>
            <person name="Grigoriev I.V."/>
        </authorList>
    </citation>
    <scope>NUCLEOTIDE SEQUENCE [LARGE SCALE GENOMIC DNA]</scope>
    <source>
        <strain evidence="2">NRRL 1555(-)</strain>
    </source>
</reference>
<dbReference type="Proteomes" id="UP000077315">
    <property type="component" value="Unassembled WGS sequence"/>
</dbReference>
<dbReference type="EMBL" id="KV441024">
    <property type="protein sequence ID" value="OAD67308.1"/>
    <property type="molecule type" value="Genomic_DNA"/>
</dbReference>
<gene>
    <name evidence="1" type="ORF">PHYBLDRAFT_174350</name>
</gene>
<sequence length="506" mass="57731">MRDLSELEYSRALKKFLRGRIEDLRLGTKIRENLCRFCLLRKDFVSKFHQVPTLNYYCYLYCFGSGKLYDWGQLRPYIISFRLILNYSSSQYSFTTTTLITKGQAACLVLGESVTEANRVKCKAIVNGTPFDIVYTSERGNTRPIAIGKVVAERDPFTYLDYPDTPPPCHVDSSSFIETNDSSVPNESSSCALDNVESSSSSCKSTDSYNVIKPTKASVMDLLRIFLTANPASSVKNLYDLKSLTEKDIFNLVIAYIPNVGDSFTANQINKWLTSDGYFGRPKSTRQGYDVIKARSLWVLKPEFMGDAMDRTFNRRTFRQMTRQLTGWITVGYCRKSPSKETPQKRLELLQKMVNSLHVNDLCEKVFVSPICRASSDLLTRDISPTATAQSILKQLRFQNGDMQDFLMFAKTTTSSIRLVVLDYAGLSTNPIDARTFVKYIETDLVHDDQAYLLISFFLYRDVKTIEQIVIDHGHKLESFNRAELNNRKVILKFDCRKAPVKRSSL</sequence>
<keyword evidence="2" id="KW-1185">Reference proteome</keyword>
<dbReference type="OrthoDB" id="2281255at2759"/>
<dbReference type="GeneID" id="28998140"/>
<dbReference type="VEuPathDB" id="FungiDB:PHYBLDRAFT_174350"/>
<organism evidence="1 2">
    <name type="scientific">Phycomyces blakesleeanus (strain ATCC 8743b / DSM 1359 / FGSC 10004 / NBRC 33097 / NRRL 1555)</name>
    <dbReference type="NCBI Taxonomy" id="763407"/>
    <lineage>
        <taxon>Eukaryota</taxon>
        <taxon>Fungi</taxon>
        <taxon>Fungi incertae sedis</taxon>
        <taxon>Mucoromycota</taxon>
        <taxon>Mucoromycotina</taxon>
        <taxon>Mucoromycetes</taxon>
        <taxon>Mucorales</taxon>
        <taxon>Phycomycetaceae</taxon>
        <taxon>Phycomyces</taxon>
    </lineage>
</organism>
<dbReference type="InParanoid" id="A0A167K572"/>
<dbReference type="AlphaFoldDB" id="A0A167K572"/>
<evidence type="ECO:0000313" key="1">
    <source>
        <dbReference type="EMBL" id="OAD67308.1"/>
    </source>
</evidence>
<name>A0A167K572_PHYB8</name>
<proteinExistence type="predicted"/>
<accession>A0A167K572</accession>
<evidence type="ECO:0000313" key="2">
    <source>
        <dbReference type="Proteomes" id="UP000077315"/>
    </source>
</evidence>
<protein>
    <submittedName>
        <fullName evidence="1">Uncharacterized protein</fullName>
    </submittedName>
</protein>
<dbReference type="RefSeq" id="XP_018285348.1">
    <property type="nucleotide sequence ID" value="XM_018437234.1"/>
</dbReference>